<feature type="compositionally biased region" description="Polar residues" evidence="2">
    <location>
        <begin position="169"/>
        <end position="183"/>
    </location>
</feature>
<proteinExistence type="predicted"/>
<dbReference type="Gene3D" id="4.10.60.10">
    <property type="entry name" value="Zinc finger, CCHC-type"/>
    <property type="match status" value="1"/>
</dbReference>
<dbReference type="InterPro" id="IPR036875">
    <property type="entry name" value="Znf_CCHC_sf"/>
</dbReference>
<dbReference type="SUPFAM" id="SSF56672">
    <property type="entry name" value="DNA/RNA polymerases"/>
    <property type="match status" value="1"/>
</dbReference>
<feature type="region of interest" description="Disordered" evidence="2">
    <location>
        <begin position="143"/>
        <end position="183"/>
    </location>
</feature>
<dbReference type="SUPFAM" id="SSF57756">
    <property type="entry name" value="Retrovirus zinc finger-like domains"/>
    <property type="match status" value="1"/>
</dbReference>
<dbReference type="Pfam" id="PF00098">
    <property type="entry name" value="zf-CCHC"/>
    <property type="match status" value="1"/>
</dbReference>
<evidence type="ECO:0000259" key="3">
    <source>
        <dbReference type="PROSITE" id="PS50158"/>
    </source>
</evidence>
<dbReference type="GO" id="GO:0003676">
    <property type="term" value="F:nucleic acid binding"/>
    <property type="evidence" value="ECO:0007669"/>
    <property type="project" value="InterPro"/>
</dbReference>
<protein>
    <recommendedName>
        <fullName evidence="3">CCHC-type domain-containing protein</fullName>
    </recommendedName>
</protein>
<dbReference type="EMBL" id="OIVN01002598">
    <property type="protein sequence ID" value="SPD04955.1"/>
    <property type="molecule type" value="Genomic_DNA"/>
</dbReference>
<dbReference type="Gene3D" id="3.30.70.270">
    <property type="match status" value="1"/>
</dbReference>
<gene>
    <name evidence="4" type="ORF">FSB_LOCUS32837</name>
</gene>
<dbReference type="GO" id="GO:0008270">
    <property type="term" value="F:zinc ion binding"/>
    <property type="evidence" value="ECO:0007669"/>
    <property type="project" value="UniProtKB-KW"/>
</dbReference>
<dbReference type="PANTHER" id="PTHR35046:SF26">
    <property type="entry name" value="RNA-DIRECTED DNA POLYMERASE"/>
    <property type="match status" value="1"/>
</dbReference>
<keyword evidence="1" id="KW-0863">Zinc-finger</keyword>
<dbReference type="AlphaFoldDB" id="A0A2N9GZ87"/>
<dbReference type="PANTHER" id="PTHR35046">
    <property type="entry name" value="ZINC KNUCKLE (CCHC-TYPE) FAMILY PROTEIN"/>
    <property type="match status" value="1"/>
</dbReference>
<dbReference type="InterPro" id="IPR043502">
    <property type="entry name" value="DNA/RNA_pol_sf"/>
</dbReference>
<name>A0A2N9GZ87_FAGSY</name>
<dbReference type="PROSITE" id="PS50158">
    <property type="entry name" value="ZF_CCHC"/>
    <property type="match status" value="1"/>
</dbReference>
<keyword evidence="1" id="KW-0479">Metal-binding</keyword>
<evidence type="ECO:0000313" key="4">
    <source>
        <dbReference type="EMBL" id="SPD04955.1"/>
    </source>
</evidence>
<dbReference type="Gene3D" id="3.10.10.10">
    <property type="entry name" value="HIV Type 1 Reverse Transcriptase, subunit A, domain 1"/>
    <property type="match status" value="1"/>
</dbReference>
<dbReference type="InterPro" id="IPR001878">
    <property type="entry name" value="Znf_CCHC"/>
</dbReference>
<dbReference type="SMART" id="SM00343">
    <property type="entry name" value="ZnF_C2HC"/>
    <property type="match status" value="1"/>
</dbReference>
<evidence type="ECO:0000256" key="1">
    <source>
        <dbReference type="PROSITE-ProRule" id="PRU00047"/>
    </source>
</evidence>
<keyword evidence="1" id="KW-0862">Zinc</keyword>
<sequence>MAQEIEVEVVGANGPENHQHHEGLEVEVELLRREQRRGPRVPVMVQPREPAARWESSFKIEFPEFSCSLNAEDFVDWINQVERIFEYHKIPDHKKTLYRNLHNLRQQSSVDDYTEKFYELNSRLDLQESEEQQVARKTLQYQPFGGERNQYHNDSNLWQQPGPTKDSRGNTTSNVAATKTTNSYKPNTTGMTFKCYKCGEQGHKANECKKPAIQPRGKTLLIEEVAQGRHGSGIILRSQWCRDRGGFRRSAYRMTPLEKEELQKQVFELLHKGYIKHSISPCSVLALLTPKKDSSWRMCVDSRAINKITIKYKFLIPRLDDMLDCLTGAKVFFKLDLRSGTIKSG</sequence>
<evidence type="ECO:0000256" key="2">
    <source>
        <dbReference type="SAM" id="MobiDB-lite"/>
    </source>
</evidence>
<reference evidence="4" key="1">
    <citation type="submission" date="2018-02" db="EMBL/GenBank/DDBJ databases">
        <authorList>
            <person name="Cohen D.B."/>
            <person name="Kent A.D."/>
        </authorList>
    </citation>
    <scope>NUCLEOTIDE SEQUENCE</scope>
</reference>
<organism evidence="4">
    <name type="scientific">Fagus sylvatica</name>
    <name type="common">Beechnut</name>
    <dbReference type="NCBI Taxonomy" id="28930"/>
    <lineage>
        <taxon>Eukaryota</taxon>
        <taxon>Viridiplantae</taxon>
        <taxon>Streptophyta</taxon>
        <taxon>Embryophyta</taxon>
        <taxon>Tracheophyta</taxon>
        <taxon>Spermatophyta</taxon>
        <taxon>Magnoliopsida</taxon>
        <taxon>eudicotyledons</taxon>
        <taxon>Gunneridae</taxon>
        <taxon>Pentapetalae</taxon>
        <taxon>rosids</taxon>
        <taxon>fabids</taxon>
        <taxon>Fagales</taxon>
        <taxon>Fagaceae</taxon>
        <taxon>Fagus</taxon>
    </lineage>
</organism>
<feature type="compositionally biased region" description="Polar residues" evidence="2">
    <location>
        <begin position="152"/>
        <end position="162"/>
    </location>
</feature>
<accession>A0A2N9GZ87</accession>
<dbReference type="InterPro" id="IPR043128">
    <property type="entry name" value="Rev_trsase/Diguanyl_cyclase"/>
</dbReference>
<feature type="domain" description="CCHC-type" evidence="3">
    <location>
        <begin position="194"/>
        <end position="210"/>
    </location>
</feature>